<dbReference type="InterPro" id="IPR003439">
    <property type="entry name" value="ABC_transporter-like_ATP-bd"/>
</dbReference>
<evidence type="ECO:0000256" key="6">
    <source>
        <dbReference type="ARBA" id="ARBA00022741"/>
    </source>
</evidence>
<comment type="similarity">
    <text evidence="2">Belongs to the ABC transporter superfamily.</text>
</comment>
<dbReference type="FunFam" id="3.40.50.300:FF:000134">
    <property type="entry name" value="Iron-enterobactin ABC transporter ATP-binding protein"/>
    <property type="match status" value="1"/>
</dbReference>
<evidence type="ECO:0000259" key="11">
    <source>
        <dbReference type="PROSITE" id="PS50893"/>
    </source>
</evidence>
<evidence type="ECO:0000256" key="8">
    <source>
        <dbReference type="ARBA" id="ARBA00023004"/>
    </source>
</evidence>
<comment type="caution">
    <text evidence="12">The sequence shown here is derived from an EMBL/GenBank/DDBJ whole genome shotgun (WGS) entry which is preliminary data.</text>
</comment>
<evidence type="ECO:0000256" key="7">
    <source>
        <dbReference type="ARBA" id="ARBA00022840"/>
    </source>
</evidence>
<reference evidence="12 13" key="1">
    <citation type="submission" date="2015-04" db="EMBL/GenBank/DDBJ databases">
        <title>The draft genome sequence of Roseovarius sp.R12b.</title>
        <authorList>
            <person name="Li G."/>
            <person name="Lai Q."/>
            <person name="Shao Z."/>
            <person name="Yan P."/>
        </authorList>
    </citation>
    <scope>NUCLEOTIDE SEQUENCE [LARGE SCALE GENOMIC DNA]</scope>
    <source>
        <strain evidence="12 13">R12B</strain>
    </source>
</reference>
<dbReference type="OrthoDB" id="9805601at2"/>
<evidence type="ECO:0000256" key="5">
    <source>
        <dbReference type="ARBA" id="ARBA00022496"/>
    </source>
</evidence>
<sequence length="250" mass="27107">MISVTGVSHDLGGSTVLHDIELKIPKGKVTALIGPNGAGKSTLLSLIARLARHRTGRIMVDELEVGVCASNTLARRLAILPQSSEIAPRLTIAELVAFGRYPHHLGRRGKHDHEKVAEALTLFDLDPLAQRTLDTVSGGQRQRALLAMIFAQDTDYMLLDEPLNNLDIAASRSLMALLQRLAREHGRTVVIVLHDINYACAYADHIVTMKGGKIGPQGDAATLVDGRLMQHIFGTDAAVHRIGGRTFVRV</sequence>
<dbReference type="RefSeq" id="WP_057794882.1">
    <property type="nucleotide sequence ID" value="NZ_LAXJ01000018.1"/>
</dbReference>
<organism evidence="12 13">
    <name type="scientific">Roseovarius atlanticus</name>
    <dbReference type="NCBI Taxonomy" id="1641875"/>
    <lineage>
        <taxon>Bacteria</taxon>
        <taxon>Pseudomonadati</taxon>
        <taxon>Pseudomonadota</taxon>
        <taxon>Alphaproteobacteria</taxon>
        <taxon>Rhodobacterales</taxon>
        <taxon>Roseobacteraceae</taxon>
        <taxon>Roseovarius</taxon>
    </lineage>
</organism>
<dbReference type="STRING" id="1641875.XM53_15390"/>
<dbReference type="SMART" id="SM00382">
    <property type="entry name" value="AAA"/>
    <property type="match status" value="1"/>
</dbReference>
<keyword evidence="4" id="KW-1003">Cell membrane</keyword>
<dbReference type="PROSITE" id="PS00211">
    <property type="entry name" value="ABC_TRANSPORTER_1"/>
    <property type="match status" value="1"/>
</dbReference>
<dbReference type="PANTHER" id="PTHR42771:SF3">
    <property type="entry name" value="PETROBACTIN IMPORT ATP-BINDING PROTEIN YCLP"/>
    <property type="match status" value="1"/>
</dbReference>
<dbReference type="GO" id="GO:0005886">
    <property type="term" value="C:plasma membrane"/>
    <property type="evidence" value="ECO:0007669"/>
    <property type="project" value="UniProtKB-SubCell"/>
</dbReference>
<dbReference type="InterPro" id="IPR051535">
    <property type="entry name" value="Siderophore_ABC-ATPase"/>
</dbReference>
<feature type="domain" description="ABC transporter" evidence="11">
    <location>
        <begin position="2"/>
        <end position="236"/>
    </location>
</feature>
<keyword evidence="3" id="KW-0813">Transport</keyword>
<dbReference type="GO" id="GO:0016887">
    <property type="term" value="F:ATP hydrolysis activity"/>
    <property type="evidence" value="ECO:0007669"/>
    <property type="project" value="InterPro"/>
</dbReference>
<name>A0A0T5NRW3_9RHOB</name>
<dbReference type="InterPro" id="IPR017871">
    <property type="entry name" value="ABC_transporter-like_CS"/>
</dbReference>
<evidence type="ECO:0000256" key="4">
    <source>
        <dbReference type="ARBA" id="ARBA00022475"/>
    </source>
</evidence>
<evidence type="ECO:0000256" key="10">
    <source>
        <dbReference type="ARBA" id="ARBA00023136"/>
    </source>
</evidence>
<proteinExistence type="inferred from homology"/>
<dbReference type="PATRIC" id="fig|1641875.4.peg.888"/>
<comment type="subcellular location">
    <subcellularLocation>
        <location evidence="1">Cell membrane</location>
        <topology evidence="1">Peripheral membrane protein</topology>
    </subcellularLocation>
</comment>
<dbReference type="SUPFAM" id="SSF52540">
    <property type="entry name" value="P-loop containing nucleoside triphosphate hydrolases"/>
    <property type="match status" value="1"/>
</dbReference>
<evidence type="ECO:0000313" key="12">
    <source>
        <dbReference type="EMBL" id="KRS11652.1"/>
    </source>
</evidence>
<keyword evidence="9" id="KW-0406">Ion transport</keyword>
<gene>
    <name evidence="12" type="ORF">XM53_15390</name>
</gene>
<keyword evidence="10" id="KW-0472">Membrane</keyword>
<dbReference type="PANTHER" id="PTHR42771">
    <property type="entry name" value="IRON(3+)-HYDROXAMATE IMPORT ATP-BINDING PROTEIN FHUC"/>
    <property type="match status" value="1"/>
</dbReference>
<evidence type="ECO:0000313" key="13">
    <source>
        <dbReference type="Proteomes" id="UP000051295"/>
    </source>
</evidence>
<dbReference type="GO" id="GO:0005524">
    <property type="term" value="F:ATP binding"/>
    <property type="evidence" value="ECO:0007669"/>
    <property type="project" value="UniProtKB-KW"/>
</dbReference>
<keyword evidence="5" id="KW-0410">Iron transport</keyword>
<protein>
    <recommendedName>
        <fullName evidence="11">ABC transporter domain-containing protein</fullName>
    </recommendedName>
</protein>
<keyword evidence="7" id="KW-0067">ATP-binding</keyword>
<dbReference type="Gene3D" id="3.40.50.300">
    <property type="entry name" value="P-loop containing nucleotide triphosphate hydrolases"/>
    <property type="match status" value="1"/>
</dbReference>
<dbReference type="InterPro" id="IPR003593">
    <property type="entry name" value="AAA+_ATPase"/>
</dbReference>
<evidence type="ECO:0000256" key="2">
    <source>
        <dbReference type="ARBA" id="ARBA00005417"/>
    </source>
</evidence>
<dbReference type="GO" id="GO:0006826">
    <property type="term" value="P:iron ion transport"/>
    <property type="evidence" value="ECO:0007669"/>
    <property type="project" value="UniProtKB-KW"/>
</dbReference>
<evidence type="ECO:0000256" key="3">
    <source>
        <dbReference type="ARBA" id="ARBA00022448"/>
    </source>
</evidence>
<dbReference type="CDD" id="cd03214">
    <property type="entry name" value="ABC_Iron-Siderophores_B12_Hemin"/>
    <property type="match status" value="1"/>
</dbReference>
<dbReference type="Proteomes" id="UP000051295">
    <property type="component" value="Unassembled WGS sequence"/>
</dbReference>
<dbReference type="EMBL" id="LAXJ01000018">
    <property type="protein sequence ID" value="KRS11652.1"/>
    <property type="molecule type" value="Genomic_DNA"/>
</dbReference>
<dbReference type="PROSITE" id="PS50893">
    <property type="entry name" value="ABC_TRANSPORTER_2"/>
    <property type="match status" value="1"/>
</dbReference>
<accession>A0A0T5NRW3</accession>
<dbReference type="InterPro" id="IPR027417">
    <property type="entry name" value="P-loop_NTPase"/>
</dbReference>
<evidence type="ECO:0000256" key="9">
    <source>
        <dbReference type="ARBA" id="ARBA00023065"/>
    </source>
</evidence>
<keyword evidence="6" id="KW-0547">Nucleotide-binding</keyword>
<keyword evidence="13" id="KW-1185">Reference proteome</keyword>
<dbReference type="AlphaFoldDB" id="A0A0T5NRW3"/>
<keyword evidence="8" id="KW-0408">Iron</keyword>
<evidence type="ECO:0000256" key="1">
    <source>
        <dbReference type="ARBA" id="ARBA00004202"/>
    </source>
</evidence>
<dbReference type="Pfam" id="PF00005">
    <property type="entry name" value="ABC_tran"/>
    <property type="match status" value="1"/>
</dbReference>